<dbReference type="GeneID" id="56076831"/>
<dbReference type="KEGG" id="hrr:HZS55_03170"/>
<name>A0A7D5P2C8_9EURY</name>
<protein>
    <submittedName>
        <fullName evidence="1">Uncharacterized protein</fullName>
    </submittedName>
</protein>
<proteinExistence type="predicted"/>
<reference evidence="1 2" key="1">
    <citation type="submission" date="2020-07" db="EMBL/GenBank/DDBJ databases">
        <title>Halosimplex pelagicum sp. nov. and Halosimplex rubrum sp. nov., isolated from salted brown alga Laminaria, and emended description of the genus Halosimplex.</title>
        <authorList>
            <person name="Cui H."/>
        </authorList>
    </citation>
    <scope>NUCLEOTIDE SEQUENCE [LARGE SCALE GENOMIC DNA]</scope>
    <source>
        <strain evidence="1 2">R27</strain>
    </source>
</reference>
<gene>
    <name evidence="1" type="ORF">HZS55_03170</name>
</gene>
<evidence type="ECO:0000313" key="2">
    <source>
        <dbReference type="Proteomes" id="UP000509667"/>
    </source>
</evidence>
<evidence type="ECO:0000313" key="1">
    <source>
        <dbReference type="EMBL" id="QLH76364.1"/>
    </source>
</evidence>
<dbReference type="Proteomes" id="UP000509667">
    <property type="component" value="Chromosome"/>
</dbReference>
<dbReference type="EMBL" id="CP058910">
    <property type="protein sequence ID" value="QLH76364.1"/>
    <property type="molecule type" value="Genomic_DNA"/>
</dbReference>
<organism evidence="1 2">
    <name type="scientific">Halosimplex rubrum</name>
    <dbReference type="NCBI Taxonomy" id="869889"/>
    <lineage>
        <taxon>Archaea</taxon>
        <taxon>Methanobacteriati</taxon>
        <taxon>Methanobacteriota</taxon>
        <taxon>Stenosarchaea group</taxon>
        <taxon>Halobacteria</taxon>
        <taxon>Halobacteriales</taxon>
        <taxon>Haloarculaceae</taxon>
        <taxon>Halosimplex</taxon>
    </lineage>
</organism>
<sequence>MVALTGLFVVGIGLYVAYVAPAVAARAGSAVEGRGSFGADVAAVRLVDGTVAVYGVCVVISG</sequence>
<dbReference type="AlphaFoldDB" id="A0A7D5P2C8"/>
<accession>A0A7D5P2C8</accession>
<keyword evidence="2" id="KW-1185">Reference proteome</keyword>
<dbReference type="RefSeq" id="WP_179910305.1">
    <property type="nucleotide sequence ID" value="NZ_CP058910.1"/>
</dbReference>